<organism evidence="2">
    <name type="scientific">Trepomonas sp. PC1</name>
    <dbReference type="NCBI Taxonomy" id="1076344"/>
    <lineage>
        <taxon>Eukaryota</taxon>
        <taxon>Metamonada</taxon>
        <taxon>Diplomonadida</taxon>
        <taxon>Hexamitidae</taxon>
        <taxon>Hexamitinae</taxon>
        <taxon>Trepomonas</taxon>
    </lineage>
</organism>
<reference evidence="2" key="1">
    <citation type="submission" date="2015-07" db="EMBL/GenBank/DDBJ databases">
        <title>Adaptation to a free-living lifestyle via gene acquisitions in the diplomonad Trepomonas sp. PC1.</title>
        <authorList>
            <person name="Xu F."/>
            <person name="Jerlstrom-Hultqvist J."/>
            <person name="Kolisko M."/>
            <person name="Simpson A.G.B."/>
            <person name="Roger A.J."/>
            <person name="Svard S.G."/>
            <person name="Andersson J.O."/>
        </authorList>
    </citation>
    <scope>NUCLEOTIDE SEQUENCE</scope>
    <source>
        <strain evidence="2">PC1</strain>
    </source>
</reference>
<evidence type="ECO:0000256" key="1">
    <source>
        <dbReference type="SAM" id="Coils"/>
    </source>
</evidence>
<gene>
    <name evidence="2" type="ORF">TPC1_17018</name>
</gene>
<dbReference type="AlphaFoldDB" id="A0A146K3B1"/>
<accession>A0A146K3B1</accession>
<proteinExistence type="predicted"/>
<feature type="coiled-coil region" evidence="1">
    <location>
        <begin position="10"/>
        <end position="40"/>
    </location>
</feature>
<name>A0A146K3B1_9EUKA</name>
<sequence length="95" mass="11773">MNQDSQNMTRDELLEYSRQLEKTNERLAQQNMKLVLLAKDKDQRLYQQELVIRRYRTRLVRWFEDMTYDPLENEEFDQEIKQSGNIKLENDMKRE</sequence>
<dbReference type="EMBL" id="GDID01005216">
    <property type="protein sequence ID" value="JAP91390.1"/>
    <property type="molecule type" value="Transcribed_RNA"/>
</dbReference>
<protein>
    <submittedName>
        <fullName evidence="2">Uncharacterized protein</fullName>
    </submittedName>
</protein>
<evidence type="ECO:0000313" key="2">
    <source>
        <dbReference type="EMBL" id="JAP91390.1"/>
    </source>
</evidence>
<keyword evidence="1" id="KW-0175">Coiled coil</keyword>